<comment type="catalytic activity">
    <reaction evidence="9">
        <text>adenosine + H2O + H(+) = inosine + NH4(+)</text>
        <dbReference type="Rhea" id="RHEA:24408"/>
        <dbReference type="ChEBI" id="CHEBI:15377"/>
        <dbReference type="ChEBI" id="CHEBI:15378"/>
        <dbReference type="ChEBI" id="CHEBI:16335"/>
        <dbReference type="ChEBI" id="CHEBI:17596"/>
        <dbReference type="ChEBI" id="CHEBI:28938"/>
        <dbReference type="EC" id="3.5.4.4"/>
    </reaction>
    <physiologicalReaction direction="left-to-right" evidence="9">
        <dbReference type="Rhea" id="RHEA:24409"/>
    </physiologicalReaction>
</comment>
<accession>A0A5C8ZCU6</accession>
<dbReference type="EMBL" id="VKAC01000007">
    <property type="protein sequence ID" value="TXR55722.1"/>
    <property type="molecule type" value="Genomic_DNA"/>
</dbReference>
<dbReference type="CDD" id="cd16833">
    <property type="entry name" value="YfiH"/>
    <property type="match status" value="1"/>
</dbReference>
<dbReference type="OrthoDB" id="4279at2"/>
<evidence type="ECO:0000256" key="10">
    <source>
        <dbReference type="ARBA" id="ARBA00048968"/>
    </source>
</evidence>
<evidence type="ECO:0000256" key="1">
    <source>
        <dbReference type="ARBA" id="ARBA00000553"/>
    </source>
</evidence>
<proteinExistence type="inferred from homology"/>
<feature type="region of interest" description="Disordered" evidence="12">
    <location>
        <begin position="1"/>
        <end position="27"/>
    </location>
</feature>
<dbReference type="GO" id="GO:0016787">
    <property type="term" value="F:hydrolase activity"/>
    <property type="evidence" value="ECO:0007669"/>
    <property type="project" value="UniProtKB-KW"/>
</dbReference>
<evidence type="ECO:0000313" key="13">
    <source>
        <dbReference type="EMBL" id="TXR55722.1"/>
    </source>
</evidence>
<evidence type="ECO:0000256" key="11">
    <source>
        <dbReference type="ARBA" id="ARBA00049893"/>
    </source>
</evidence>
<evidence type="ECO:0000256" key="7">
    <source>
        <dbReference type="ARBA" id="ARBA00022833"/>
    </source>
</evidence>
<dbReference type="PANTHER" id="PTHR30616:SF2">
    <property type="entry name" value="PURINE NUCLEOSIDE PHOSPHORYLASE LACC1"/>
    <property type="match status" value="1"/>
</dbReference>
<comment type="catalytic activity">
    <reaction evidence="1">
        <text>inosine + phosphate = alpha-D-ribose 1-phosphate + hypoxanthine</text>
        <dbReference type="Rhea" id="RHEA:27646"/>
        <dbReference type="ChEBI" id="CHEBI:17368"/>
        <dbReference type="ChEBI" id="CHEBI:17596"/>
        <dbReference type="ChEBI" id="CHEBI:43474"/>
        <dbReference type="ChEBI" id="CHEBI:57720"/>
        <dbReference type="EC" id="2.4.2.1"/>
    </reaction>
    <physiologicalReaction direction="left-to-right" evidence="1">
        <dbReference type="Rhea" id="RHEA:27647"/>
    </physiologicalReaction>
</comment>
<keyword evidence="14" id="KW-1185">Reference proteome</keyword>
<keyword evidence="4" id="KW-0808">Transferase</keyword>
<dbReference type="InterPro" id="IPR038371">
    <property type="entry name" value="Cu_polyphenol_OxRdtase_sf"/>
</dbReference>
<dbReference type="Proteomes" id="UP000321234">
    <property type="component" value="Unassembled WGS sequence"/>
</dbReference>
<keyword evidence="5" id="KW-0479">Metal-binding</keyword>
<reference evidence="13 14" key="1">
    <citation type="submission" date="2019-07" db="EMBL/GenBank/DDBJ databases">
        <title>Quadrisphaera sp. strain DD2A genome sequencing and assembly.</title>
        <authorList>
            <person name="Kim I."/>
        </authorList>
    </citation>
    <scope>NUCLEOTIDE SEQUENCE [LARGE SCALE GENOMIC DNA]</scope>
    <source>
        <strain evidence="13 14">DD2A</strain>
    </source>
</reference>
<evidence type="ECO:0000256" key="8">
    <source>
        <dbReference type="ARBA" id="ARBA00023008"/>
    </source>
</evidence>
<organism evidence="13 14">
    <name type="scientific">Quadrisphaera setariae</name>
    <dbReference type="NCBI Taxonomy" id="2593304"/>
    <lineage>
        <taxon>Bacteria</taxon>
        <taxon>Bacillati</taxon>
        <taxon>Actinomycetota</taxon>
        <taxon>Actinomycetes</taxon>
        <taxon>Kineosporiales</taxon>
        <taxon>Kineosporiaceae</taxon>
        <taxon>Quadrisphaera</taxon>
    </lineage>
</organism>
<comment type="similarity">
    <text evidence="3">Belongs to the purine nucleoside phosphorylase YfiH/LACC1 family.</text>
</comment>
<evidence type="ECO:0000256" key="6">
    <source>
        <dbReference type="ARBA" id="ARBA00022801"/>
    </source>
</evidence>
<comment type="catalytic activity">
    <reaction evidence="11">
        <text>S-methyl-5'-thioadenosine + phosphate = 5-(methylsulfanyl)-alpha-D-ribose 1-phosphate + adenine</text>
        <dbReference type="Rhea" id="RHEA:11852"/>
        <dbReference type="ChEBI" id="CHEBI:16708"/>
        <dbReference type="ChEBI" id="CHEBI:17509"/>
        <dbReference type="ChEBI" id="CHEBI:43474"/>
        <dbReference type="ChEBI" id="CHEBI:58533"/>
        <dbReference type="EC" id="2.4.2.28"/>
    </reaction>
    <physiologicalReaction direction="left-to-right" evidence="11">
        <dbReference type="Rhea" id="RHEA:11853"/>
    </physiologicalReaction>
</comment>
<evidence type="ECO:0000256" key="12">
    <source>
        <dbReference type="SAM" id="MobiDB-lite"/>
    </source>
</evidence>
<evidence type="ECO:0000256" key="4">
    <source>
        <dbReference type="ARBA" id="ARBA00022679"/>
    </source>
</evidence>
<comment type="catalytic activity">
    <reaction evidence="10">
        <text>adenosine + phosphate = alpha-D-ribose 1-phosphate + adenine</text>
        <dbReference type="Rhea" id="RHEA:27642"/>
        <dbReference type="ChEBI" id="CHEBI:16335"/>
        <dbReference type="ChEBI" id="CHEBI:16708"/>
        <dbReference type="ChEBI" id="CHEBI:43474"/>
        <dbReference type="ChEBI" id="CHEBI:57720"/>
        <dbReference type="EC" id="2.4.2.1"/>
    </reaction>
    <physiologicalReaction direction="left-to-right" evidence="10">
        <dbReference type="Rhea" id="RHEA:27643"/>
    </physiologicalReaction>
</comment>
<dbReference type="InterPro" id="IPR003730">
    <property type="entry name" value="Cu_polyphenol_OxRdtase"/>
</dbReference>
<keyword evidence="6" id="KW-0378">Hydrolase</keyword>
<evidence type="ECO:0000256" key="3">
    <source>
        <dbReference type="ARBA" id="ARBA00007353"/>
    </source>
</evidence>
<evidence type="ECO:0000256" key="5">
    <source>
        <dbReference type="ARBA" id="ARBA00022723"/>
    </source>
</evidence>
<dbReference type="GO" id="GO:0005507">
    <property type="term" value="F:copper ion binding"/>
    <property type="evidence" value="ECO:0007669"/>
    <property type="project" value="TreeGrafter"/>
</dbReference>
<name>A0A5C8ZCU6_9ACTN</name>
<dbReference type="Pfam" id="PF02578">
    <property type="entry name" value="Cu-oxidase_4"/>
    <property type="match status" value="1"/>
</dbReference>
<comment type="function">
    <text evidence="2">Purine nucleoside enzyme that catalyzes the phosphorolysis of adenosine and inosine nucleosides, yielding D-ribose 1-phosphate and the respective free bases, adenine and hypoxanthine. Also catalyzes the phosphorolysis of S-methyl-5'-thioadenosine into adenine and S-methyl-5-thio-alpha-D-ribose 1-phosphate. Also has adenosine deaminase activity.</text>
</comment>
<keyword evidence="8" id="KW-0186">Copper</keyword>
<keyword evidence="7" id="KW-0862">Zinc</keyword>
<evidence type="ECO:0000256" key="2">
    <source>
        <dbReference type="ARBA" id="ARBA00003215"/>
    </source>
</evidence>
<protein>
    <submittedName>
        <fullName evidence="13">Polyphenol oxidase family protein</fullName>
    </submittedName>
</protein>
<dbReference type="InterPro" id="IPR011324">
    <property type="entry name" value="Cytotoxic_necrot_fac-like_cat"/>
</dbReference>
<comment type="caution">
    <text evidence="13">The sequence shown here is derived from an EMBL/GenBank/DDBJ whole genome shotgun (WGS) entry which is preliminary data.</text>
</comment>
<dbReference type="SUPFAM" id="SSF64438">
    <property type="entry name" value="CNF1/YfiH-like putative cysteine hydrolases"/>
    <property type="match status" value="1"/>
</dbReference>
<dbReference type="AlphaFoldDB" id="A0A5C8ZCU6"/>
<dbReference type="Gene3D" id="3.60.140.10">
    <property type="entry name" value="CNF1/YfiH-like putative cysteine hydrolases"/>
    <property type="match status" value="1"/>
</dbReference>
<sequence>MASPPDLSAFPDPSSSGPASRASRAARTTWRRELSGGPVLALSGGADLADHTGGDVEAARAARAALAADVGVPPDRLLVARQVHGATAVLARGPWDGQPPEADAMVTDAPGLALAVLVADCVPVLLADPAAGVVAVAHAGRRGMDSGVVGAAVALMVEVGAQPSRTRAVLGPSVCGRCYEVPAAMRQEVAERHPVVATRTWTGTPALDVAAGVLEQLADLGVAAEQLPGCTVEDGALGSVRRSGPQAPRWAGLAWRRERA</sequence>
<dbReference type="PANTHER" id="PTHR30616">
    <property type="entry name" value="UNCHARACTERIZED PROTEIN YFIH"/>
    <property type="match status" value="1"/>
</dbReference>
<evidence type="ECO:0000313" key="14">
    <source>
        <dbReference type="Proteomes" id="UP000321234"/>
    </source>
</evidence>
<dbReference type="GO" id="GO:0017061">
    <property type="term" value="F:S-methyl-5-thioadenosine phosphorylase activity"/>
    <property type="evidence" value="ECO:0007669"/>
    <property type="project" value="UniProtKB-EC"/>
</dbReference>
<feature type="compositionally biased region" description="Low complexity" evidence="12">
    <location>
        <begin position="13"/>
        <end position="27"/>
    </location>
</feature>
<gene>
    <name evidence="13" type="ORF">FMM08_12880</name>
</gene>
<dbReference type="RefSeq" id="WP_147926778.1">
    <property type="nucleotide sequence ID" value="NZ_VKAC01000007.1"/>
</dbReference>
<evidence type="ECO:0000256" key="9">
    <source>
        <dbReference type="ARBA" id="ARBA00047989"/>
    </source>
</evidence>